<organism evidence="2 3">
    <name type="scientific">Zalerion maritima</name>
    <dbReference type="NCBI Taxonomy" id="339359"/>
    <lineage>
        <taxon>Eukaryota</taxon>
        <taxon>Fungi</taxon>
        <taxon>Dikarya</taxon>
        <taxon>Ascomycota</taxon>
        <taxon>Pezizomycotina</taxon>
        <taxon>Sordariomycetes</taxon>
        <taxon>Lulworthiomycetidae</taxon>
        <taxon>Lulworthiales</taxon>
        <taxon>Lulworthiaceae</taxon>
        <taxon>Zalerion</taxon>
    </lineage>
</organism>
<keyword evidence="3" id="KW-1185">Reference proteome</keyword>
<dbReference type="Proteomes" id="UP001201980">
    <property type="component" value="Unassembled WGS sequence"/>
</dbReference>
<evidence type="ECO:0000256" key="1">
    <source>
        <dbReference type="SAM" id="MobiDB-lite"/>
    </source>
</evidence>
<sequence>MSNNANSSASGSSSNEAKPTQRDQVPYTVPYTGSSGELVDGTYVPSSSTPEAQVRKPTHGSMGGSNQPQNCHSRDHGPPTEPTNPGKPNYAAALGQEAEEQKSKDELEATKEPLRFAESRTAPKDADAGH</sequence>
<accession>A0AAD5RZK1</accession>
<proteinExistence type="predicted"/>
<gene>
    <name evidence="2" type="ORF">MKZ38_000292</name>
</gene>
<name>A0AAD5RZK1_9PEZI</name>
<feature type="region of interest" description="Disordered" evidence="1">
    <location>
        <begin position="1"/>
        <end position="130"/>
    </location>
</feature>
<feature type="compositionally biased region" description="Low complexity" evidence="1">
    <location>
        <begin position="1"/>
        <end position="15"/>
    </location>
</feature>
<dbReference type="EMBL" id="JAKWBI020000107">
    <property type="protein sequence ID" value="KAJ2902625.1"/>
    <property type="molecule type" value="Genomic_DNA"/>
</dbReference>
<evidence type="ECO:0000313" key="3">
    <source>
        <dbReference type="Proteomes" id="UP001201980"/>
    </source>
</evidence>
<evidence type="ECO:0000313" key="2">
    <source>
        <dbReference type="EMBL" id="KAJ2902625.1"/>
    </source>
</evidence>
<feature type="compositionally biased region" description="Basic and acidic residues" evidence="1">
    <location>
        <begin position="99"/>
        <end position="130"/>
    </location>
</feature>
<comment type="caution">
    <text evidence="2">The sequence shown here is derived from an EMBL/GenBank/DDBJ whole genome shotgun (WGS) entry which is preliminary data.</text>
</comment>
<dbReference type="AlphaFoldDB" id="A0AAD5RZK1"/>
<reference evidence="2" key="1">
    <citation type="submission" date="2022-07" db="EMBL/GenBank/DDBJ databases">
        <title>Draft genome sequence of Zalerion maritima ATCC 34329, a (micro)plastics degrading marine fungus.</title>
        <authorList>
            <person name="Paco A."/>
            <person name="Goncalves M.F.M."/>
            <person name="Rocha-Santos T.A.P."/>
            <person name="Alves A."/>
        </authorList>
    </citation>
    <scope>NUCLEOTIDE SEQUENCE</scope>
    <source>
        <strain evidence="2">ATCC 34329</strain>
    </source>
</reference>
<protein>
    <submittedName>
        <fullName evidence="2">Uncharacterized protein</fullName>
    </submittedName>
</protein>